<protein>
    <recommendedName>
        <fullName evidence="13">Pre-mRNA-processing factor 39</fullName>
    </recommendedName>
</protein>
<dbReference type="GO" id="GO:0030627">
    <property type="term" value="F:pre-mRNA 5'-splice site binding"/>
    <property type="evidence" value="ECO:0007669"/>
    <property type="project" value="TreeGrafter"/>
</dbReference>
<evidence type="ECO:0000256" key="2">
    <source>
        <dbReference type="ARBA" id="ARBA00022664"/>
    </source>
</evidence>
<dbReference type="EMBL" id="JQFK01000053">
    <property type="protein sequence ID" value="KGK36790.1"/>
    <property type="molecule type" value="Genomic_DNA"/>
</dbReference>
<dbReference type="RefSeq" id="XP_029319286.1">
    <property type="nucleotide sequence ID" value="XM_029463426.1"/>
</dbReference>
<dbReference type="OrthoDB" id="10265668at2759"/>
<keyword evidence="5" id="KW-0539">Nucleus</keyword>
<dbReference type="GeneID" id="40381519"/>
<reference evidence="9 11" key="3">
    <citation type="submission" date="2017-05" db="EMBL/GenBank/DDBJ databases">
        <title>The Genome Sequence of Candida krusei Ckrusei653.</title>
        <authorList>
            <person name="Cuomo C."/>
            <person name="Forche A."/>
            <person name="Young S."/>
            <person name="Abouelleil A."/>
            <person name="Cao P."/>
            <person name="Chapman S."/>
            <person name="Cusick C."/>
            <person name="Shea T."/>
            <person name="Nusbaum C."/>
            <person name="Birren B."/>
        </authorList>
    </citation>
    <scope>NUCLEOTIDE SEQUENCE [LARGE SCALE GENOMIC DNA]</scope>
    <source>
        <strain evidence="9 11">Ckrusei653</strain>
    </source>
</reference>
<dbReference type="Proteomes" id="UP000195871">
    <property type="component" value="Unassembled WGS sequence"/>
</dbReference>
<organism evidence="8 10">
    <name type="scientific">Pichia kudriavzevii</name>
    <name type="common">Yeast</name>
    <name type="synonym">Issatchenkia orientalis</name>
    <dbReference type="NCBI Taxonomy" id="4909"/>
    <lineage>
        <taxon>Eukaryota</taxon>
        <taxon>Fungi</taxon>
        <taxon>Dikarya</taxon>
        <taxon>Ascomycota</taxon>
        <taxon>Saccharomycotina</taxon>
        <taxon>Pichiomycetes</taxon>
        <taxon>Pichiales</taxon>
        <taxon>Pichiaceae</taxon>
        <taxon>Pichia</taxon>
    </lineage>
</organism>
<reference evidence="8" key="2">
    <citation type="submission" date="2014-08" db="EMBL/GenBank/DDBJ databases">
        <title>Exploiting Issatchenkia orientalis SD108 for Succinic Acid Production.</title>
        <authorList>
            <person name="Xiao H."/>
            <person name="Shao Z."/>
            <person name="Jiang Y."/>
            <person name="Dole S."/>
            <person name="Zhao H."/>
        </authorList>
    </citation>
    <scope>NUCLEOTIDE SEQUENCE [LARGE SCALE GENOMIC DNA]</scope>
    <source>
        <strain evidence="8">SD108</strain>
    </source>
</reference>
<dbReference type="HOGENOM" id="CLU_024449_0_0_1"/>
<evidence type="ECO:0000256" key="4">
    <source>
        <dbReference type="ARBA" id="ARBA00023187"/>
    </source>
</evidence>
<dbReference type="Pfam" id="PF23241">
    <property type="entry name" value="HAT_PRP39_C"/>
    <property type="match status" value="1"/>
</dbReference>
<dbReference type="InterPro" id="IPR059164">
    <property type="entry name" value="HAT_PRP39_C"/>
</dbReference>
<dbReference type="EMBL" id="NHMM01000002">
    <property type="protein sequence ID" value="OUT23299.1"/>
    <property type="molecule type" value="Genomic_DNA"/>
</dbReference>
<gene>
    <name evidence="7" type="ORF">C5L36_0A04080</name>
    <name evidence="9" type="ORF">CAS74_001617</name>
    <name evidence="8" type="ORF">JL09_g4062</name>
</gene>
<dbReference type="PANTHER" id="PTHR17204:SF5">
    <property type="entry name" value="PRE-MRNA-PROCESSING FACTOR 39"/>
    <property type="match status" value="1"/>
</dbReference>
<dbReference type="PANTHER" id="PTHR17204">
    <property type="entry name" value="PRE-MRNA PROCESSING PROTEIN PRP39-RELATED"/>
    <property type="match status" value="1"/>
</dbReference>
<dbReference type="Pfam" id="PF23240">
    <property type="entry name" value="HAT_PRP39_N"/>
    <property type="match status" value="1"/>
</dbReference>
<reference evidence="7 12" key="4">
    <citation type="submission" date="2018-06" db="EMBL/GenBank/DDBJ databases">
        <title>Population genomics shows no distinction between pathogenic Candida krusei and environmental Pichia kudriavzevii: One species, four names.</title>
        <authorList>
            <person name="Douglass A.P."/>
            <person name="Offei B."/>
            <person name="Braun-Galleani S."/>
            <person name="Coughlan A.Y."/>
            <person name="Martos A."/>
            <person name="Ortiz-Merino R.A."/>
            <person name="Byrne K.P."/>
            <person name="Wolfe K.H."/>
        </authorList>
    </citation>
    <scope>NUCLEOTIDE SEQUENCE [LARGE SCALE GENOMIC DNA]</scope>
    <source>
        <strain evidence="7 12">CBS573</strain>
    </source>
</reference>
<comment type="subcellular location">
    <subcellularLocation>
        <location evidence="1">Nucleus</location>
    </subcellularLocation>
</comment>
<dbReference type="SMART" id="SM00386">
    <property type="entry name" value="HAT"/>
    <property type="match status" value="5"/>
</dbReference>
<dbReference type="KEGG" id="pkz:C5L36_0A04080"/>
<evidence type="ECO:0000313" key="7">
    <source>
        <dbReference type="EMBL" id="AWU73809.1"/>
    </source>
</evidence>
<dbReference type="STRING" id="4909.A0A099NW12"/>
<dbReference type="Proteomes" id="UP000249293">
    <property type="component" value="Chromosome 1"/>
</dbReference>
<dbReference type="AlphaFoldDB" id="A0A099NW12"/>
<dbReference type="InterPro" id="IPR011990">
    <property type="entry name" value="TPR-like_helical_dom_sf"/>
</dbReference>
<evidence type="ECO:0008006" key="13">
    <source>
        <dbReference type="Google" id="ProtNLM"/>
    </source>
</evidence>
<evidence type="ECO:0000313" key="10">
    <source>
        <dbReference type="Proteomes" id="UP000029867"/>
    </source>
</evidence>
<dbReference type="GO" id="GO:0000395">
    <property type="term" value="P:mRNA 5'-splice site recognition"/>
    <property type="evidence" value="ECO:0007669"/>
    <property type="project" value="TreeGrafter"/>
</dbReference>
<dbReference type="VEuPathDB" id="FungiDB:C5L36_0A04080"/>
<sequence length="657" mass="77924">MSDNSLLHNFPQWEKLLGKLEDDPFSDIFWNELIMHHEKLANEHADLLRSRKELRLLMYSDFDRLLTKYPYYAKYWTRYTKIVKLLEGVLPSIEILKRATVVFPHSLELWVDYLVNLLTNRVKSDDEIQKLLEHAEDKVGFHFLAHDFWDIYLKWAKSRFGQNSIEYVKVLTKVIKIPLHQYAKYNEEFQKLSQYFAVLDLVSKEELILYIEGKKTKDVISNYDDYIEMNSQDLVKDYFGDLLKEVQIRSQEKWKFESIVRTSFTLSMVTNEELVNWNKYLDYEEAYHSKMPNSNEKELISLYERALIPTCLTSDIWIRYNRYLIQNNGQRNHIIANFNKACDHFVPLDSKDIRYMYIRYMELKEKNIESCKSIYVSTIEKLPNDSELIDHYLEFLINHESKENQRTLIDDLIKCAHLFNKEYGSDNHLDKKRKPTHNSAKNNLEINSPEIRHLKGLINFWTAGQLIVNACKYMWFVDKDIRRTRDTFMSFLNTEAVKSSKPYWFMAFKFELSQRNKKNLTHIIQQVRSYSTLSISAINLLLTEYTAFMLKNLSASELKQFDRDLYKNIIETDFQSSTHMKTYLKTRLAGGSDSEIIDKRLLRENGHPAATSEGRPQIINSILLTEVTKSENDPYPLPRFRNVEKAGLNVKHIHESL</sequence>
<name>A0A099NW12_PICKU</name>
<evidence type="ECO:0000313" key="8">
    <source>
        <dbReference type="EMBL" id="KGK36790.1"/>
    </source>
</evidence>
<evidence type="ECO:0000313" key="12">
    <source>
        <dbReference type="Proteomes" id="UP000249293"/>
    </source>
</evidence>
<keyword evidence="3" id="KW-0677">Repeat</keyword>
<dbReference type="GO" id="GO:0000243">
    <property type="term" value="C:commitment complex"/>
    <property type="evidence" value="ECO:0007669"/>
    <property type="project" value="TreeGrafter"/>
</dbReference>
<evidence type="ECO:0000313" key="11">
    <source>
        <dbReference type="Proteomes" id="UP000195871"/>
    </source>
</evidence>
<reference evidence="10" key="1">
    <citation type="journal article" date="2014" name="Microb. Cell Fact.">
        <title>Exploiting Issatchenkia orientalis SD108 for succinic acid production.</title>
        <authorList>
            <person name="Xiao H."/>
            <person name="Shao Z."/>
            <person name="Jiang Y."/>
            <person name="Dole S."/>
            <person name="Zhao H."/>
        </authorList>
    </citation>
    <scope>NUCLEOTIDE SEQUENCE [LARGE SCALE GENOMIC DNA]</scope>
    <source>
        <strain evidence="10">SD108</strain>
    </source>
</reference>
<comment type="similarity">
    <text evidence="6">Belongs to the PRP39 family.</text>
</comment>
<keyword evidence="12" id="KW-1185">Reference proteome</keyword>
<dbReference type="SUPFAM" id="SSF48452">
    <property type="entry name" value="TPR-like"/>
    <property type="match status" value="1"/>
</dbReference>
<dbReference type="Gene3D" id="1.25.40.10">
    <property type="entry name" value="Tetratricopeptide repeat domain"/>
    <property type="match status" value="2"/>
</dbReference>
<proteinExistence type="inferred from homology"/>
<accession>A0A099NW12</accession>
<keyword evidence="4" id="KW-0508">mRNA splicing</keyword>
<dbReference type="EMBL" id="CP028773">
    <property type="protein sequence ID" value="AWU73809.1"/>
    <property type="molecule type" value="Genomic_DNA"/>
</dbReference>
<evidence type="ECO:0000256" key="3">
    <source>
        <dbReference type="ARBA" id="ARBA00022737"/>
    </source>
</evidence>
<dbReference type="eggNOG" id="KOG1258">
    <property type="taxonomic scope" value="Eukaryota"/>
</dbReference>
<evidence type="ECO:0000313" key="9">
    <source>
        <dbReference type="EMBL" id="OUT23299.1"/>
    </source>
</evidence>
<evidence type="ECO:0000256" key="6">
    <source>
        <dbReference type="ARBA" id="ARBA00038019"/>
    </source>
</evidence>
<keyword evidence="2" id="KW-0507">mRNA processing</keyword>
<dbReference type="GO" id="GO:0071004">
    <property type="term" value="C:U2-type prespliceosome"/>
    <property type="evidence" value="ECO:0007669"/>
    <property type="project" value="TreeGrafter"/>
</dbReference>
<evidence type="ECO:0000256" key="5">
    <source>
        <dbReference type="ARBA" id="ARBA00023242"/>
    </source>
</evidence>
<evidence type="ECO:0000256" key="1">
    <source>
        <dbReference type="ARBA" id="ARBA00004123"/>
    </source>
</evidence>
<dbReference type="InterPro" id="IPR003107">
    <property type="entry name" value="HAT"/>
</dbReference>
<dbReference type="Proteomes" id="UP000029867">
    <property type="component" value="Unassembled WGS sequence"/>
</dbReference>
<dbReference type="GO" id="GO:0005685">
    <property type="term" value="C:U1 snRNP"/>
    <property type="evidence" value="ECO:0007669"/>
    <property type="project" value="TreeGrafter"/>
</dbReference>